<proteinExistence type="predicted"/>
<protein>
    <submittedName>
        <fullName evidence="3">Uncharacterized protein</fullName>
    </submittedName>
</protein>
<accession>A0A7S1N5F1</accession>
<sequence length="216" mass="24536">MLDRQDEVVSPSEYASPRPVLPQELDTVKQNEQLEHWREQELRRSIEELKERAAQVQEDFERLDSSHTCSALRVMRSEEAIQVQIHELRQGLATTKKAQSENVELLVDINTKLKEQQELMQKQSREICALGDTLTRELYAQAEQRKQAISIIDELRAETLARRQHSLELVITPRGGTVHRQASPSPRAPAASPRPSGACDSPPRWWSCGVDDVGPS</sequence>
<dbReference type="AlphaFoldDB" id="A0A7S1N5F1"/>
<reference evidence="3" key="1">
    <citation type="submission" date="2021-01" db="EMBL/GenBank/DDBJ databases">
        <authorList>
            <person name="Corre E."/>
            <person name="Pelletier E."/>
            <person name="Niang G."/>
            <person name="Scheremetjew M."/>
            <person name="Finn R."/>
            <person name="Kale V."/>
            <person name="Holt S."/>
            <person name="Cochrane G."/>
            <person name="Meng A."/>
            <person name="Brown T."/>
            <person name="Cohen L."/>
        </authorList>
    </citation>
    <scope>NUCLEOTIDE SEQUENCE</scope>
    <source>
        <strain evidence="3">NIES-381</strain>
    </source>
</reference>
<name>A0A7S1N5F1_9EUGL</name>
<evidence type="ECO:0000313" key="3">
    <source>
        <dbReference type="EMBL" id="CAD8998416.1"/>
    </source>
</evidence>
<dbReference type="EMBL" id="HBGA01025605">
    <property type="protein sequence ID" value="CAD8998416.1"/>
    <property type="molecule type" value="Transcribed_RNA"/>
</dbReference>
<feature type="coiled-coil region" evidence="1">
    <location>
        <begin position="39"/>
        <end position="66"/>
    </location>
</feature>
<keyword evidence="1" id="KW-0175">Coiled coil</keyword>
<evidence type="ECO:0000256" key="1">
    <source>
        <dbReference type="SAM" id="Coils"/>
    </source>
</evidence>
<organism evidence="3">
    <name type="scientific">Eutreptiella gymnastica</name>
    <dbReference type="NCBI Taxonomy" id="73025"/>
    <lineage>
        <taxon>Eukaryota</taxon>
        <taxon>Discoba</taxon>
        <taxon>Euglenozoa</taxon>
        <taxon>Euglenida</taxon>
        <taxon>Spirocuta</taxon>
        <taxon>Euglenophyceae</taxon>
        <taxon>Eutreptiales</taxon>
        <taxon>Eutreptiaceae</taxon>
        <taxon>Eutreptiella</taxon>
    </lineage>
</organism>
<evidence type="ECO:0000256" key="2">
    <source>
        <dbReference type="SAM" id="MobiDB-lite"/>
    </source>
</evidence>
<gene>
    <name evidence="3" type="ORF">EGYM00392_LOCUS9486</name>
</gene>
<feature type="region of interest" description="Disordered" evidence="2">
    <location>
        <begin position="173"/>
        <end position="216"/>
    </location>
</feature>
<feature type="region of interest" description="Disordered" evidence="2">
    <location>
        <begin position="1"/>
        <end position="25"/>
    </location>
</feature>
<feature type="compositionally biased region" description="Low complexity" evidence="2">
    <location>
        <begin position="182"/>
        <end position="196"/>
    </location>
</feature>